<evidence type="ECO:0000313" key="2">
    <source>
        <dbReference type="EMBL" id="CAK0801492.1"/>
    </source>
</evidence>
<feature type="compositionally biased region" description="Acidic residues" evidence="1">
    <location>
        <begin position="53"/>
        <end position="62"/>
    </location>
</feature>
<reference evidence="2" key="1">
    <citation type="submission" date="2023-10" db="EMBL/GenBank/DDBJ databases">
        <authorList>
            <person name="Chen Y."/>
            <person name="Shah S."/>
            <person name="Dougan E. K."/>
            <person name="Thang M."/>
            <person name="Chan C."/>
        </authorList>
    </citation>
    <scope>NUCLEOTIDE SEQUENCE [LARGE SCALE GENOMIC DNA]</scope>
</reference>
<evidence type="ECO:0000313" key="3">
    <source>
        <dbReference type="Proteomes" id="UP001189429"/>
    </source>
</evidence>
<feature type="compositionally biased region" description="Basic residues" evidence="1">
    <location>
        <begin position="358"/>
        <end position="368"/>
    </location>
</feature>
<name>A0ABN9Q9Y4_9DINO</name>
<organism evidence="2 3">
    <name type="scientific">Prorocentrum cordatum</name>
    <dbReference type="NCBI Taxonomy" id="2364126"/>
    <lineage>
        <taxon>Eukaryota</taxon>
        <taxon>Sar</taxon>
        <taxon>Alveolata</taxon>
        <taxon>Dinophyceae</taxon>
        <taxon>Prorocentrales</taxon>
        <taxon>Prorocentraceae</taxon>
        <taxon>Prorocentrum</taxon>
    </lineage>
</organism>
<feature type="region of interest" description="Disordered" evidence="1">
    <location>
        <begin position="358"/>
        <end position="382"/>
    </location>
</feature>
<proteinExistence type="predicted"/>
<keyword evidence="3" id="KW-1185">Reference proteome</keyword>
<feature type="region of interest" description="Disordered" evidence="1">
    <location>
        <begin position="217"/>
        <end position="239"/>
    </location>
</feature>
<comment type="caution">
    <text evidence="2">The sequence shown here is derived from an EMBL/GenBank/DDBJ whole genome shotgun (WGS) entry which is preliminary data.</text>
</comment>
<dbReference type="Proteomes" id="UP001189429">
    <property type="component" value="Unassembled WGS sequence"/>
</dbReference>
<gene>
    <name evidence="2" type="ORF">PCOR1329_LOCUS9351</name>
</gene>
<sequence>TPSGQPRAPEAHGAIVALRADIAGLRAELSAAGERPLQAAAATVEAPRSEVEQLADEVDEASEGDRQKPRRPAACQVRGVAAAKPFASPTRVEALAEEAGCDGEGSPTAFLASQVTGGADECECCVLDPLLDFVAAGGGKREGQPFVRRRAQDGEDVKGELGATTSASQPALCALTGEPVIELAVEGVGGQTGVAPLAAGGFDVAALLGSELESIDGQQGVNHSGPLRGEGMRHCDGERKLEGLGVKKDFGYRQPLRGEGAGHGGGESKLEGIDAPKAVDHGKLDGSDARKGVGYAGPLRGEGVGRGECEVKQKGVDVMRGDGGHGGPLRGEGVGHSECEVKLEGPDVTKCKLVGIGKKGRPRKKGKAARATESAAGLSTADDAAKRARRALSLASAECSARADLAIEEIEVRAAAVELALAGGAWDEPPA</sequence>
<evidence type="ECO:0000256" key="1">
    <source>
        <dbReference type="SAM" id="MobiDB-lite"/>
    </source>
</evidence>
<protein>
    <submittedName>
        <fullName evidence="2">Uncharacterized protein</fullName>
    </submittedName>
</protein>
<feature type="region of interest" description="Disordered" evidence="1">
    <location>
        <begin position="40"/>
        <end position="73"/>
    </location>
</feature>
<feature type="compositionally biased region" description="Basic and acidic residues" evidence="1">
    <location>
        <begin position="230"/>
        <end position="239"/>
    </location>
</feature>
<dbReference type="EMBL" id="CAUYUJ010002595">
    <property type="protein sequence ID" value="CAK0801492.1"/>
    <property type="molecule type" value="Genomic_DNA"/>
</dbReference>
<feature type="non-terminal residue" evidence="2">
    <location>
        <position position="1"/>
    </location>
</feature>
<feature type="region of interest" description="Disordered" evidence="1">
    <location>
        <begin position="252"/>
        <end position="273"/>
    </location>
</feature>
<accession>A0ABN9Q9Y4</accession>